<evidence type="ECO:0000313" key="9">
    <source>
        <dbReference type="Proteomes" id="UP000232688"/>
    </source>
</evidence>
<name>A0A2N0QY56_9GLOM</name>
<dbReference type="SUPFAM" id="SSF48264">
    <property type="entry name" value="Cytochrome P450"/>
    <property type="match status" value="1"/>
</dbReference>
<reference evidence="8 9" key="1">
    <citation type="submission" date="2017-10" db="EMBL/GenBank/DDBJ databases">
        <title>Extensive intraspecific genome diversity in a model arbuscular mycorrhizal fungus.</title>
        <authorList>
            <person name="Chen E.C.H."/>
            <person name="Morin E."/>
            <person name="Baudet D."/>
            <person name="Noel J."/>
            <person name="Ndikumana S."/>
            <person name="Charron P."/>
            <person name="St-Onge C."/>
            <person name="Giorgi J."/>
            <person name="Grigoriev I.V."/>
            <person name="Roux C."/>
            <person name="Martin F.M."/>
            <person name="Corradi N."/>
        </authorList>
    </citation>
    <scope>NUCLEOTIDE SEQUENCE [LARGE SCALE GENOMIC DNA]</scope>
    <source>
        <strain evidence="8 9">A1</strain>
    </source>
</reference>
<comment type="similarity">
    <text evidence="1">Belongs to the cytochrome P450 family.</text>
</comment>
<keyword evidence="5 7" id="KW-0408">Iron</keyword>
<dbReference type="VEuPathDB" id="FungiDB:RhiirA1_354103"/>
<evidence type="ECO:0000256" key="1">
    <source>
        <dbReference type="ARBA" id="ARBA00010617"/>
    </source>
</evidence>
<comment type="cofactor">
    <cofactor evidence="7">
        <name>heme</name>
        <dbReference type="ChEBI" id="CHEBI:30413"/>
    </cofactor>
</comment>
<reference evidence="8 9" key="2">
    <citation type="submission" date="2017-10" db="EMBL/GenBank/DDBJ databases">
        <title>Genome analyses suggest a sexual origin of heterokaryosis in a supposedly ancient asexual fungus.</title>
        <authorList>
            <person name="Corradi N."/>
            <person name="Sedzielewska K."/>
            <person name="Noel J."/>
            <person name="Charron P."/>
            <person name="Farinelli L."/>
            <person name="Marton T."/>
            <person name="Kruger M."/>
            <person name="Pelin A."/>
            <person name="Brachmann A."/>
            <person name="Corradi N."/>
        </authorList>
    </citation>
    <scope>NUCLEOTIDE SEQUENCE [LARGE SCALE GENOMIC DNA]</scope>
    <source>
        <strain evidence="8 9">A1</strain>
    </source>
</reference>
<comment type="caution">
    <text evidence="8">The sequence shown here is derived from an EMBL/GenBank/DDBJ whole genome shotgun (WGS) entry which is preliminary data.</text>
</comment>
<dbReference type="AlphaFoldDB" id="A0A2N0QY56"/>
<keyword evidence="6" id="KW-0503">Monooxygenase</keyword>
<evidence type="ECO:0000256" key="5">
    <source>
        <dbReference type="ARBA" id="ARBA00023004"/>
    </source>
</evidence>
<dbReference type="PANTHER" id="PTHR24291:SF50">
    <property type="entry name" value="BIFUNCTIONAL ALBAFLAVENONE MONOOXYGENASE_TERPENE SYNTHASE"/>
    <property type="match status" value="1"/>
</dbReference>
<dbReference type="GO" id="GO:0004497">
    <property type="term" value="F:monooxygenase activity"/>
    <property type="evidence" value="ECO:0007669"/>
    <property type="project" value="UniProtKB-KW"/>
</dbReference>
<dbReference type="EMBL" id="LLXH01002330">
    <property type="protein sequence ID" value="PKC56004.1"/>
    <property type="molecule type" value="Genomic_DNA"/>
</dbReference>
<dbReference type="PRINTS" id="PR00463">
    <property type="entry name" value="EP450I"/>
</dbReference>
<gene>
    <name evidence="8" type="ORF">RhiirA1_354103</name>
</gene>
<keyword evidence="3 7" id="KW-0479">Metal-binding</keyword>
<dbReference type="GO" id="GO:0020037">
    <property type="term" value="F:heme binding"/>
    <property type="evidence" value="ECO:0007669"/>
    <property type="project" value="InterPro"/>
</dbReference>
<dbReference type="PRINTS" id="PR00385">
    <property type="entry name" value="P450"/>
</dbReference>
<keyword evidence="4" id="KW-0560">Oxidoreductase</keyword>
<dbReference type="GO" id="GO:0016705">
    <property type="term" value="F:oxidoreductase activity, acting on paired donors, with incorporation or reduction of molecular oxygen"/>
    <property type="evidence" value="ECO:0007669"/>
    <property type="project" value="InterPro"/>
</dbReference>
<dbReference type="InterPro" id="IPR001128">
    <property type="entry name" value="Cyt_P450"/>
</dbReference>
<dbReference type="GO" id="GO:0005506">
    <property type="term" value="F:iron ion binding"/>
    <property type="evidence" value="ECO:0007669"/>
    <property type="project" value="InterPro"/>
</dbReference>
<evidence type="ECO:0000256" key="3">
    <source>
        <dbReference type="ARBA" id="ARBA00022723"/>
    </source>
</evidence>
<sequence>MEEKNNEAKNGELKSKDLLSLLININKTLPIEEKLTDEELQYQIMTFLIAGHETTSSTTMWALYLLAKYPHEQDLLREELVKAFPDKSKFNPSFDEINSLEYLNCIVKETLRIHSPAPMISRANVEDKIIGGYLIPKNTTIMIALSALHKSTEIWGPTANEFDPKRWLNPLYTKNVTNYNYLPFITGTRSCIGNKLALAEFKILLSTLIRNFVFQPIEGFKFKEQSLMSNKPSPYLGLVVTKVEG</sequence>
<feature type="binding site" description="axial binding residue" evidence="7">
    <location>
        <position position="191"/>
    </location>
    <ligand>
        <name>heme</name>
        <dbReference type="ChEBI" id="CHEBI:30413"/>
    </ligand>
    <ligandPart>
        <name>Fe</name>
        <dbReference type="ChEBI" id="CHEBI:18248"/>
    </ligandPart>
</feature>
<organism evidence="8 9">
    <name type="scientific">Rhizophagus irregularis</name>
    <dbReference type="NCBI Taxonomy" id="588596"/>
    <lineage>
        <taxon>Eukaryota</taxon>
        <taxon>Fungi</taxon>
        <taxon>Fungi incertae sedis</taxon>
        <taxon>Mucoromycota</taxon>
        <taxon>Glomeromycotina</taxon>
        <taxon>Glomeromycetes</taxon>
        <taxon>Glomerales</taxon>
        <taxon>Glomeraceae</taxon>
        <taxon>Rhizophagus</taxon>
    </lineage>
</organism>
<dbReference type="Gene3D" id="1.10.630.10">
    <property type="entry name" value="Cytochrome P450"/>
    <property type="match status" value="1"/>
</dbReference>
<dbReference type="InterPro" id="IPR050196">
    <property type="entry name" value="Cytochrome_P450_Monoox"/>
</dbReference>
<evidence type="ECO:0000256" key="7">
    <source>
        <dbReference type="PIRSR" id="PIRSR602401-1"/>
    </source>
</evidence>
<dbReference type="InterPro" id="IPR002401">
    <property type="entry name" value="Cyt_P450_E_grp-I"/>
</dbReference>
<dbReference type="Pfam" id="PF00067">
    <property type="entry name" value="p450"/>
    <property type="match status" value="1"/>
</dbReference>
<dbReference type="InterPro" id="IPR036396">
    <property type="entry name" value="Cyt_P450_sf"/>
</dbReference>
<protein>
    <submittedName>
        <fullName evidence="8">Cytochrome P450</fullName>
    </submittedName>
</protein>
<evidence type="ECO:0000256" key="2">
    <source>
        <dbReference type="ARBA" id="ARBA00022617"/>
    </source>
</evidence>
<proteinExistence type="inferred from homology"/>
<accession>A0A2N0QY56</accession>
<evidence type="ECO:0000313" key="8">
    <source>
        <dbReference type="EMBL" id="PKC56004.1"/>
    </source>
</evidence>
<dbReference type="Proteomes" id="UP000232688">
    <property type="component" value="Unassembled WGS sequence"/>
</dbReference>
<evidence type="ECO:0000256" key="6">
    <source>
        <dbReference type="ARBA" id="ARBA00023033"/>
    </source>
</evidence>
<evidence type="ECO:0000256" key="4">
    <source>
        <dbReference type="ARBA" id="ARBA00023002"/>
    </source>
</evidence>
<keyword evidence="2 7" id="KW-0349">Heme</keyword>
<dbReference type="PANTHER" id="PTHR24291">
    <property type="entry name" value="CYTOCHROME P450 FAMILY 4"/>
    <property type="match status" value="1"/>
</dbReference>